<dbReference type="EMBL" id="SPUH01000001">
    <property type="protein sequence ID" value="TKS53869.1"/>
    <property type="molecule type" value="Genomic_DNA"/>
</dbReference>
<dbReference type="PROSITE" id="PS51257">
    <property type="entry name" value="PROKAR_LIPOPROTEIN"/>
    <property type="match status" value="1"/>
</dbReference>
<dbReference type="Proteomes" id="UP000298681">
    <property type="component" value="Unassembled WGS sequence"/>
</dbReference>
<comment type="caution">
    <text evidence="1">The sequence shown here is derived from an EMBL/GenBank/DDBJ whole genome shotgun (WGS) entry which is preliminary data.</text>
</comment>
<evidence type="ECO:0000313" key="1">
    <source>
        <dbReference type="EMBL" id="TKS53869.1"/>
    </source>
</evidence>
<sequence length="255" mass="26726">MRRILIAASLSALLVACDGTPTATSRDLDDAALQARSAAAPAGDPALAQDLVVSTNEPFLQARVEDGVLVLTGVDIGERRLVVERSIVDGATRTIIGRDATGSVEARVYARPCEDSMSGAAFPLSGELTVDGHGPHPGCARPAAMPAPGEPGADSTGALLPAVFVGRWAPDAAACADPASIEAIVITGDAIRFHESVGRPREVRMEGDDAATVVFAYEGEGHQWESEQRLRLPEADTLEITGPEQLRLQRVRCAE</sequence>
<gene>
    <name evidence="1" type="ORF">E4582_03155</name>
</gene>
<protein>
    <submittedName>
        <fullName evidence="1">Uncharacterized protein</fullName>
    </submittedName>
</protein>
<proteinExistence type="predicted"/>
<accession>A0A4Z1RIA7</accession>
<organism evidence="1 2">
    <name type="scientific">Luteimonas yindakuii</name>
    <dbReference type="NCBI Taxonomy" id="2565782"/>
    <lineage>
        <taxon>Bacteria</taxon>
        <taxon>Pseudomonadati</taxon>
        <taxon>Pseudomonadota</taxon>
        <taxon>Gammaproteobacteria</taxon>
        <taxon>Lysobacterales</taxon>
        <taxon>Lysobacteraceae</taxon>
        <taxon>Luteimonas</taxon>
    </lineage>
</organism>
<keyword evidence="2" id="KW-1185">Reference proteome</keyword>
<evidence type="ECO:0000313" key="2">
    <source>
        <dbReference type="Proteomes" id="UP000298681"/>
    </source>
</evidence>
<dbReference type="AlphaFoldDB" id="A0A4Z1RIA7"/>
<dbReference type="RefSeq" id="WP_134673254.1">
    <property type="nucleotide sequence ID" value="NZ_SPUH01000001.1"/>
</dbReference>
<name>A0A4Z1RIA7_9GAMM</name>
<reference evidence="1 2" key="1">
    <citation type="submission" date="2019-01" db="EMBL/GenBank/DDBJ databases">
        <authorList>
            <person name="Zhang S."/>
        </authorList>
    </citation>
    <scope>NUCLEOTIDE SEQUENCE [LARGE SCALE GENOMIC DNA]</scope>
    <source>
        <strain evidence="1 2">1626</strain>
    </source>
</reference>